<feature type="compositionally biased region" description="Low complexity" evidence="1">
    <location>
        <begin position="159"/>
        <end position="182"/>
    </location>
</feature>
<keyword evidence="4" id="KW-1185">Reference proteome</keyword>
<accession>A0ABW2BVY4</accession>
<evidence type="ECO:0000313" key="3">
    <source>
        <dbReference type="EMBL" id="MFC6866659.1"/>
    </source>
</evidence>
<feature type="region of interest" description="Disordered" evidence="1">
    <location>
        <begin position="294"/>
        <end position="344"/>
    </location>
</feature>
<feature type="compositionally biased region" description="Low complexity" evidence="1">
    <location>
        <begin position="422"/>
        <end position="431"/>
    </location>
</feature>
<protein>
    <submittedName>
        <fullName evidence="3">Uncharacterized protein</fullName>
    </submittedName>
</protein>
<dbReference type="RefSeq" id="WP_345396014.1">
    <property type="nucleotide sequence ID" value="NZ_BAABLA010000024.1"/>
</dbReference>
<name>A0ABW2BVY4_9PSEU</name>
<keyword evidence="2" id="KW-0812">Transmembrane</keyword>
<evidence type="ECO:0000313" key="4">
    <source>
        <dbReference type="Proteomes" id="UP001596337"/>
    </source>
</evidence>
<feature type="compositionally biased region" description="Low complexity" evidence="1">
    <location>
        <begin position="110"/>
        <end position="135"/>
    </location>
</feature>
<feature type="transmembrane region" description="Helical" evidence="2">
    <location>
        <begin position="370"/>
        <end position="388"/>
    </location>
</feature>
<evidence type="ECO:0000256" key="1">
    <source>
        <dbReference type="SAM" id="MobiDB-lite"/>
    </source>
</evidence>
<comment type="caution">
    <text evidence="3">The sequence shown here is derived from an EMBL/GenBank/DDBJ whole genome shotgun (WGS) entry which is preliminary data.</text>
</comment>
<feature type="compositionally biased region" description="Polar residues" evidence="1">
    <location>
        <begin position="316"/>
        <end position="332"/>
    </location>
</feature>
<dbReference type="EMBL" id="JBHSXX010000001">
    <property type="protein sequence ID" value="MFC6866659.1"/>
    <property type="molecule type" value="Genomic_DNA"/>
</dbReference>
<proteinExistence type="predicted"/>
<feature type="region of interest" description="Disordered" evidence="1">
    <location>
        <begin position="103"/>
        <end position="207"/>
    </location>
</feature>
<gene>
    <name evidence="3" type="ORF">ACFQGD_05820</name>
</gene>
<feature type="compositionally biased region" description="Basic and acidic residues" evidence="1">
    <location>
        <begin position="435"/>
        <end position="445"/>
    </location>
</feature>
<feature type="compositionally biased region" description="Basic and acidic residues" evidence="1">
    <location>
        <begin position="10"/>
        <end position="23"/>
    </location>
</feature>
<keyword evidence="2" id="KW-1133">Transmembrane helix</keyword>
<evidence type="ECO:0000256" key="2">
    <source>
        <dbReference type="SAM" id="Phobius"/>
    </source>
</evidence>
<keyword evidence="2" id="KW-0472">Membrane</keyword>
<dbReference type="Proteomes" id="UP001596337">
    <property type="component" value="Unassembled WGS sequence"/>
</dbReference>
<feature type="region of interest" description="Disordered" evidence="1">
    <location>
        <begin position="1"/>
        <end position="41"/>
    </location>
</feature>
<reference evidence="4" key="1">
    <citation type="journal article" date="2019" name="Int. J. Syst. Evol. Microbiol.">
        <title>The Global Catalogue of Microorganisms (GCM) 10K type strain sequencing project: providing services to taxonomists for standard genome sequencing and annotation.</title>
        <authorList>
            <consortium name="The Broad Institute Genomics Platform"/>
            <consortium name="The Broad Institute Genome Sequencing Center for Infectious Disease"/>
            <person name="Wu L."/>
            <person name="Ma J."/>
        </authorList>
    </citation>
    <scope>NUCLEOTIDE SEQUENCE [LARGE SCALE GENOMIC DNA]</scope>
    <source>
        <strain evidence="4">KCTC 32255</strain>
    </source>
</reference>
<organism evidence="3 4">
    <name type="scientific">Haloechinothrix salitolerans</name>
    <dbReference type="NCBI Taxonomy" id="926830"/>
    <lineage>
        <taxon>Bacteria</taxon>
        <taxon>Bacillati</taxon>
        <taxon>Actinomycetota</taxon>
        <taxon>Actinomycetes</taxon>
        <taxon>Pseudonocardiales</taxon>
        <taxon>Pseudonocardiaceae</taxon>
        <taxon>Haloechinothrix</taxon>
    </lineage>
</organism>
<feature type="region of interest" description="Disordered" evidence="1">
    <location>
        <begin position="405"/>
        <end position="461"/>
    </location>
</feature>
<sequence length="565" mass="58498">MAKAVVHQSQQRDAEEDARRELEPGAAAANGQPPDHAAEDTGNDLQDAIALRRLLAVATLTPAQAGLLAVDLMDTLVTLEERGACPDQVNDRSVLVRRDGTVALAPSPEAASGTGTSASTATTDTSGANGSAPNAESDEDSGGDETGGGTNGSAATKARSNGSTTKTKTSTRSRSGTKSSKATRGRNGTGKPAANGKGRGAATRGVEQLPVAATTASSLVRLLIAHTRGGSARRKVDAALLTDRLAGTSTDLIELRDKVSGAVRELAAGDDTGWDDWTTATRRQITALVTATVGRTAQHDRTPEGTAVRQDVETGGSASDIDSGTGSEQGGTDTADAAETSSSLSLARGDLRGARRRAWYRKRRLPRRKAVVITVIVALVAAAGWWAAPRAWSELRRGWEAVFTTSEQPSQQLPPVAPPEEASSGGKTTGQAAGGKKDDKDDDKPGAVPRLAPKEAGPINGVTIERAEGECTRGEVCPVRVDVMLDASATQREVSWSLRIVDRCTDKIRKREGVTMTAAAGWGQVYGISRPALPDSRALAIVAVTDTPAKAASAPLLVSANRATC</sequence>